<protein>
    <submittedName>
        <fullName evidence="1">Uncharacterized protein</fullName>
    </submittedName>
</protein>
<evidence type="ECO:0000313" key="1">
    <source>
        <dbReference type="EMBL" id="EKK04202.1"/>
    </source>
</evidence>
<organism evidence="1 2">
    <name type="scientific">Rhodopirellula baltica SH28</name>
    <dbReference type="NCBI Taxonomy" id="993517"/>
    <lineage>
        <taxon>Bacteria</taxon>
        <taxon>Pseudomonadati</taxon>
        <taxon>Planctomycetota</taxon>
        <taxon>Planctomycetia</taxon>
        <taxon>Pirellulales</taxon>
        <taxon>Pirellulaceae</taxon>
        <taxon>Rhodopirellula</taxon>
    </lineage>
</organism>
<dbReference type="Proteomes" id="UP000007993">
    <property type="component" value="Unassembled WGS sequence"/>
</dbReference>
<reference evidence="1 2" key="1">
    <citation type="journal article" date="2013" name="Mar. Genomics">
        <title>Expression of sulfatases in Rhodopirellula baltica and the diversity of sulfatases in the genus Rhodopirellula.</title>
        <authorList>
            <person name="Wegner C.E."/>
            <person name="Richter-Heitmann T."/>
            <person name="Klindworth A."/>
            <person name="Klockow C."/>
            <person name="Richter M."/>
            <person name="Achstetter T."/>
            <person name="Glockner F.O."/>
            <person name="Harder J."/>
        </authorList>
    </citation>
    <scope>NUCLEOTIDE SEQUENCE [LARGE SCALE GENOMIC DNA]</scope>
    <source>
        <strain evidence="1 2">SH28</strain>
    </source>
</reference>
<accession>K5DBS8</accession>
<sequence length="40" mass="4692">MTTRHAVWCGKIHGELRERKGGRLEAVDEPPRICFEKKTR</sequence>
<dbReference type="EMBL" id="AMCW01000012">
    <property type="protein sequence ID" value="EKK04202.1"/>
    <property type="molecule type" value="Genomic_DNA"/>
</dbReference>
<dbReference type="AlphaFoldDB" id="K5DBS8"/>
<proteinExistence type="predicted"/>
<name>K5DBS8_RHOBT</name>
<evidence type="ECO:0000313" key="2">
    <source>
        <dbReference type="Proteomes" id="UP000007993"/>
    </source>
</evidence>
<comment type="caution">
    <text evidence="1">The sequence shown here is derived from an EMBL/GenBank/DDBJ whole genome shotgun (WGS) entry which is preliminary data.</text>
</comment>
<dbReference type="PATRIC" id="fig|993517.3.peg.440"/>
<gene>
    <name evidence="1" type="ORF">RBSH_00397</name>
</gene>